<proteinExistence type="predicted"/>
<evidence type="ECO:0000313" key="1">
    <source>
        <dbReference type="EMBL" id="MDN5133347.1"/>
    </source>
</evidence>
<comment type="caution">
    <text evidence="1">The sequence shown here is derived from an EMBL/GenBank/DDBJ whole genome shotgun (WGS) entry which is preliminary data.</text>
</comment>
<protein>
    <submittedName>
        <fullName evidence="1">Uncharacterized protein</fullName>
    </submittedName>
</protein>
<reference evidence="1" key="2">
    <citation type="submission" date="2023-01" db="EMBL/GenBank/DDBJ databases">
        <authorList>
            <person name="Uljanovas D."/>
        </authorList>
    </citation>
    <scope>NUCLEOTIDE SEQUENCE</scope>
    <source>
        <strain evidence="1">H19</strain>
    </source>
</reference>
<accession>A0AAP4Q0L7</accession>
<organism evidence="1 2">
    <name type="scientific">Aliarcobacter butzleri</name>
    <dbReference type="NCBI Taxonomy" id="28197"/>
    <lineage>
        <taxon>Bacteria</taxon>
        <taxon>Pseudomonadati</taxon>
        <taxon>Campylobacterota</taxon>
        <taxon>Epsilonproteobacteria</taxon>
        <taxon>Campylobacterales</taxon>
        <taxon>Arcobacteraceae</taxon>
        <taxon>Aliarcobacter</taxon>
    </lineage>
</organism>
<dbReference type="EMBL" id="JAQJJM010000042">
    <property type="protein sequence ID" value="MDN5133347.1"/>
    <property type="molecule type" value="Genomic_DNA"/>
</dbReference>
<dbReference type="RefSeq" id="WP_301344074.1">
    <property type="nucleotide sequence ID" value="NZ_JAPZCV010000004.1"/>
</dbReference>
<gene>
    <name evidence="1" type="ORF">PJV92_11515</name>
</gene>
<evidence type="ECO:0000313" key="2">
    <source>
        <dbReference type="Proteomes" id="UP001171508"/>
    </source>
</evidence>
<name>A0AAP4Q0L7_9BACT</name>
<reference evidence="1" key="1">
    <citation type="journal article" date="2023" name="Microorganisms">
        <title>Genomic Characterization of Arcobacter butzleri Strains Isolated from Various Sources in Lithuania.</title>
        <authorList>
            <person name="Uljanovas D."/>
            <person name="Golz G."/>
            <person name="Fleischmann S."/>
            <person name="Kudirkiene E."/>
            <person name="Kasetiene N."/>
            <person name="Grineviciene A."/>
            <person name="Tamuleviciene E."/>
            <person name="Aksomaitiene J."/>
            <person name="Alter T."/>
            <person name="Malakauskas M."/>
        </authorList>
    </citation>
    <scope>NUCLEOTIDE SEQUENCE</scope>
    <source>
        <strain evidence="1">H19</strain>
    </source>
</reference>
<sequence length="97" mass="11453">MAGINFDELDDIEFNTFNDQDKKANFLNKRKKVIKGTSEEKTERIGLKFTPKYKQELEEYKKSLGVRTFNALLYKLIELGKETHIQELEKLIKKDLL</sequence>
<dbReference type="Proteomes" id="UP001171508">
    <property type="component" value="Unassembled WGS sequence"/>
</dbReference>
<dbReference type="AlphaFoldDB" id="A0AAP4Q0L7"/>